<evidence type="ECO:0000256" key="1">
    <source>
        <dbReference type="SAM" id="Phobius"/>
    </source>
</evidence>
<dbReference type="EMBL" id="LOMK01000001">
    <property type="protein sequence ID" value="KYN24652.1"/>
    <property type="molecule type" value="Genomic_DNA"/>
</dbReference>
<feature type="transmembrane region" description="Helical" evidence="1">
    <location>
        <begin position="38"/>
        <end position="59"/>
    </location>
</feature>
<comment type="caution">
    <text evidence="2">The sequence shown here is derived from an EMBL/GenBank/DDBJ whole genome shotgun (WGS) entry which is preliminary data.</text>
</comment>
<keyword evidence="1" id="KW-0812">Transmembrane</keyword>
<keyword evidence="1" id="KW-0472">Membrane</keyword>
<evidence type="ECO:0000313" key="2">
    <source>
        <dbReference type="EMBL" id="KYN24652.1"/>
    </source>
</evidence>
<feature type="transmembrane region" description="Helical" evidence="1">
    <location>
        <begin position="7"/>
        <end position="26"/>
    </location>
</feature>
<feature type="transmembrane region" description="Helical" evidence="1">
    <location>
        <begin position="106"/>
        <end position="129"/>
    </location>
</feature>
<dbReference type="AlphaFoldDB" id="A0A151JFZ8"/>
<proteinExistence type="predicted"/>
<reference evidence="3" key="1">
    <citation type="submission" date="2015-12" db="EMBL/GenBank/DDBJ databases">
        <authorList>
            <person name="Tarr C.L."/>
            <person name="Gladney L.M."/>
        </authorList>
    </citation>
    <scope>NUCLEOTIDE SEQUENCE [LARGE SCALE GENOMIC DNA]</scope>
    <source>
        <strain evidence="3">2756-81</strain>
    </source>
</reference>
<organism evidence="2 3">
    <name type="scientific">Vibrio cidicii</name>
    <dbReference type="NCBI Taxonomy" id="1763883"/>
    <lineage>
        <taxon>Bacteria</taxon>
        <taxon>Pseudomonadati</taxon>
        <taxon>Pseudomonadota</taxon>
        <taxon>Gammaproteobacteria</taxon>
        <taxon>Vibrionales</taxon>
        <taxon>Vibrionaceae</taxon>
        <taxon>Vibrio</taxon>
    </lineage>
</organism>
<protein>
    <submittedName>
        <fullName evidence="2">Uncharacterized protein</fullName>
    </submittedName>
</protein>
<sequence>MFLEEEMIRTRLVQLLFVISLVNLYLDHGDLELRAVHVVGNILVGLFSIAPAAISQYVAAKIDFELRGVRIYQLAADIVLGVSGIFFLSVLFVVERSEYHPGASHMYVVTWPVLFGILALVLYLVCVIIHKVTDFKNET</sequence>
<gene>
    <name evidence="2" type="ORF">AUQ44_01785</name>
</gene>
<dbReference type="Proteomes" id="UP000075349">
    <property type="component" value="Unassembled WGS sequence"/>
</dbReference>
<keyword evidence="1" id="KW-1133">Transmembrane helix</keyword>
<name>A0A151JFZ8_9VIBR</name>
<feature type="transmembrane region" description="Helical" evidence="1">
    <location>
        <begin position="71"/>
        <end position="94"/>
    </location>
</feature>
<accession>A0A151JFZ8</accession>
<evidence type="ECO:0000313" key="3">
    <source>
        <dbReference type="Proteomes" id="UP000075349"/>
    </source>
</evidence>